<sequence>MPNRLSKLFSSSAKEKEALAEAERNRSSPPPEYDQPPPEYDEDNVLDPPDITAGFTNLNISNTSQSPDGFPQPAECIAHLKVLECFYRLKQTVGSTDGLFGIEDKFVTGHTITQSDKTGELLAKLAEKRWAVYLHRAVDRFETWSAAVTPSARMATRPKLETQGKKDWLLKRETMDGPVIRLDKSNMPPADVLMVWHAYMLNPRAYLEDCLRYGRMPLWHTPMPWKTAADCINSETFAYEPEAGAEQSFTSLTGLPWDNLADTNSKSVRCPKCNKASYVPWTTCFGKAPKANISDDAILERSIDEMLMAGRGYCDKDFIHKCFDCNDYTTHDALRAGKYRNDVKKLIHDDVPMAGTVLGHKGIPWMAFGKRDLETDANDLPNELFKGRLGKYVLAGFDLRGKGRPDTVEAIKDLVEAAIKNSSYLREAKSSFSTRLTRSERIAIRKMMSRYWENSSPFALDLVGAVIRQGSFIEKMHNIDWLHSPALPSTMARLVKKYQTFMTIMADHPLNMAVPTLDVDLAWHTHQLSPHDYMEYTVLRTRQFIDHDDKVVETKLNDSFAWTSKIYQKITGEPYSECTCWYCEAIRESNTSATSRLFNTSTARANDMVHAVDQDPRKSVHISAHNAVRPHDQDKAYDLDSRAKAYQLEKHYQKACERARKKGKPEPKRNDYYYSDAWGYPVYIPAYSPYIGFVPYAPMYYPVTPGCMAVGAGAVGNCCSGTCGAGIAAGGTCASSGGCAGGAVGCGGGGAGGGCGGGGGGGGGGCGGGGGGGC</sequence>
<protein>
    <recommendedName>
        <fullName evidence="4">Glycine-rich domain-containing protein</fullName>
    </recommendedName>
</protein>
<name>A0A6A6CZR2_ZASCE</name>
<dbReference type="AlphaFoldDB" id="A0A6A6CZR2"/>
<feature type="region of interest" description="Disordered" evidence="1">
    <location>
        <begin position="1"/>
        <end position="53"/>
    </location>
</feature>
<dbReference type="GeneID" id="54564987"/>
<evidence type="ECO:0008006" key="4">
    <source>
        <dbReference type="Google" id="ProtNLM"/>
    </source>
</evidence>
<gene>
    <name evidence="2" type="ORF">M409DRAFT_51114</name>
</gene>
<organism evidence="2 3">
    <name type="scientific">Zasmidium cellare ATCC 36951</name>
    <dbReference type="NCBI Taxonomy" id="1080233"/>
    <lineage>
        <taxon>Eukaryota</taxon>
        <taxon>Fungi</taxon>
        <taxon>Dikarya</taxon>
        <taxon>Ascomycota</taxon>
        <taxon>Pezizomycotina</taxon>
        <taxon>Dothideomycetes</taxon>
        <taxon>Dothideomycetidae</taxon>
        <taxon>Mycosphaerellales</taxon>
        <taxon>Mycosphaerellaceae</taxon>
        <taxon>Zasmidium</taxon>
    </lineage>
</organism>
<dbReference type="Proteomes" id="UP000799537">
    <property type="component" value="Unassembled WGS sequence"/>
</dbReference>
<dbReference type="PANTHER" id="PTHR34365:SF7">
    <property type="entry name" value="GLYCINE-RICH DOMAIN-CONTAINING PROTEIN 1"/>
    <property type="match status" value="1"/>
</dbReference>
<feature type="compositionally biased region" description="Basic and acidic residues" evidence="1">
    <location>
        <begin position="13"/>
        <end position="26"/>
    </location>
</feature>
<dbReference type="RefSeq" id="XP_033671755.1">
    <property type="nucleotide sequence ID" value="XM_033811715.1"/>
</dbReference>
<dbReference type="EMBL" id="ML993584">
    <property type="protein sequence ID" value="KAF2170866.1"/>
    <property type="molecule type" value="Genomic_DNA"/>
</dbReference>
<feature type="compositionally biased region" description="Pro residues" evidence="1">
    <location>
        <begin position="28"/>
        <end position="38"/>
    </location>
</feature>
<evidence type="ECO:0000313" key="3">
    <source>
        <dbReference type="Proteomes" id="UP000799537"/>
    </source>
</evidence>
<proteinExistence type="predicted"/>
<accession>A0A6A6CZR2</accession>
<reference evidence="2" key="1">
    <citation type="journal article" date="2020" name="Stud. Mycol.">
        <title>101 Dothideomycetes genomes: a test case for predicting lifestyles and emergence of pathogens.</title>
        <authorList>
            <person name="Haridas S."/>
            <person name="Albert R."/>
            <person name="Binder M."/>
            <person name="Bloem J."/>
            <person name="Labutti K."/>
            <person name="Salamov A."/>
            <person name="Andreopoulos B."/>
            <person name="Baker S."/>
            <person name="Barry K."/>
            <person name="Bills G."/>
            <person name="Bluhm B."/>
            <person name="Cannon C."/>
            <person name="Castanera R."/>
            <person name="Culley D."/>
            <person name="Daum C."/>
            <person name="Ezra D."/>
            <person name="Gonzalez J."/>
            <person name="Henrissat B."/>
            <person name="Kuo A."/>
            <person name="Liang C."/>
            <person name="Lipzen A."/>
            <person name="Lutzoni F."/>
            <person name="Magnuson J."/>
            <person name="Mondo S."/>
            <person name="Nolan M."/>
            <person name="Ohm R."/>
            <person name="Pangilinan J."/>
            <person name="Park H.-J."/>
            <person name="Ramirez L."/>
            <person name="Alfaro M."/>
            <person name="Sun H."/>
            <person name="Tritt A."/>
            <person name="Yoshinaga Y."/>
            <person name="Zwiers L.-H."/>
            <person name="Turgeon B."/>
            <person name="Goodwin S."/>
            <person name="Spatafora J."/>
            <person name="Crous P."/>
            <person name="Grigoriev I."/>
        </authorList>
    </citation>
    <scope>NUCLEOTIDE SEQUENCE</scope>
    <source>
        <strain evidence="2">ATCC 36951</strain>
    </source>
</reference>
<evidence type="ECO:0000256" key="1">
    <source>
        <dbReference type="SAM" id="MobiDB-lite"/>
    </source>
</evidence>
<keyword evidence="3" id="KW-1185">Reference proteome</keyword>
<dbReference type="InterPro" id="IPR009836">
    <property type="entry name" value="GRDP-like"/>
</dbReference>
<dbReference type="PANTHER" id="PTHR34365">
    <property type="entry name" value="ENOLASE (DUF1399)"/>
    <property type="match status" value="1"/>
</dbReference>
<evidence type="ECO:0000313" key="2">
    <source>
        <dbReference type="EMBL" id="KAF2170866.1"/>
    </source>
</evidence>
<dbReference type="Pfam" id="PF07173">
    <property type="entry name" value="GRDP-like"/>
    <property type="match status" value="1"/>
</dbReference>
<dbReference type="OrthoDB" id="2684236at2759"/>